<feature type="non-terminal residue" evidence="1">
    <location>
        <position position="1"/>
    </location>
</feature>
<comment type="caution">
    <text evidence="1">The sequence shown here is derived from an EMBL/GenBank/DDBJ whole genome shotgun (WGS) entry which is preliminary data.</text>
</comment>
<keyword evidence="2" id="KW-1185">Reference proteome</keyword>
<name>A0A8J1TE57_OWEFU</name>
<evidence type="ECO:0000313" key="2">
    <source>
        <dbReference type="Proteomes" id="UP000749559"/>
    </source>
</evidence>
<dbReference type="Proteomes" id="UP000749559">
    <property type="component" value="Unassembled WGS sequence"/>
</dbReference>
<evidence type="ECO:0000313" key="1">
    <source>
        <dbReference type="EMBL" id="CAH1798266.1"/>
    </source>
</evidence>
<proteinExistence type="predicted"/>
<protein>
    <submittedName>
        <fullName evidence="1">Uncharacterized protein</fullName>
    </submittedName>
</protein>
<sequence>VQGKQRLFHRVLLSINVDLLSVNLLQTLYTLSFATTISQSWLQVMAQFDVPLKLCSWQLDVLLKLCCSVVQILHIDDILFLSTSIQCVLRTILRIFFFFISGDS</sequence>
<dbReference type="AlphaFoldDB" id="A0A8J1TE57"/>
<organism evidence="1 2">
    <name type="scientific">Owenia fusiformis</name>
    <name type="common">Polychaete worm</name>
    <dbReference type="NCBI Taxonomy" id="6347"/>
    <lineage>
        <taxon>Eukaryota</taxon>
        <taxon>Metazoa</taxon>
        <taxon>Spiralia</taxon>
        <taxon>Lophotrochozoa</taxon>
        <taxon>Annelida</taxon>
        <taxon>Polychaeta</taxon>
        <taxon>Sedentaria</taxon>
        <taxon>Canalipalpata</taxon>
        <taxon>Sabellida</taxon>
        <taxon>Oweniida</taxon>
        <taxon>Oweniidae</taxon>
        <taxon>Owenia</taxon>
    </lineage>
</organism>
<reference evidence="1" key="1">
    <citation type="submission" date="2022-03" db="EMBL/GenBank/DDBJ databases">
        <authorList>
            <person name="Martin C."/>
        </authorList>
    </citation>
    <scope>NUCLEOTIDE SEQUENCE</scope>
</reference>
<gene>
    <name evidence="1" type="ORF">OFUS_LOCUS22427</name>
</gene>
<dbReference type="EMBL" id="CAIIXF020000011">
    <property type="protein sequence ID" value="CAH1798266.1"/>
    <property type="molecule type" value="Genomic_DNA"/>
</dbReference>
<accession>A0A8J1TE57</accession>